<organism evidence="5 6">
    <name type="scientific">Enterococcus saigonensis</name>
    <dbReference type="NCBI Taxonomy" id="1805431"/>
    <lineage>
        <taxon>Bacteria</taxon>
        <taxon>Bacillati</taxon>
        <taxon>Bacillota</taxon>
        <taxon>Bacilli</taxon>
        <taxon>Lactobacillales</taxon>
        <taxon>Enterococcaceae</taxon>
        <taxon>Enterococcus</taxon>
    </lineage>
</organism>
<dbReference type="SUPFAM" id="SSF51905">
    <property type="entry name" value="FAD/NAD(P)-binding domain"/>
    <property type="match status" value="1"/>
</dbReference>
<evidence type="ECO:0000256" key="3">
    <source>
        <dbReference type="ARBA" id="ARBA00022827"/>
    </source>
</evidence>
<dbReference type="RefSeq" id="WP_173103617.1">
    <property type="nucleotide sequence ID" value="NZ_AP022822.1"/>
</dbReference>
<protein>
    <submittedName>
        <fullName evidence="5">Pyridine nucleotide-disulfide oxidoreductase</fullName>
    </submittedName>
</protein>
<dbReference type="InterPro" id="IPR016156">
    <property type="entry name" value="FAD/NAD-linked_Rdtase_dimer_sf"/>
</dbReference>
<dbReference type="PANTHER" id="PTHR43429">
    <property type="entry name" value="PYRIDINE NUCLEOTIDE-DISULFIDE OXIDOREDUCTASE DOMAIN-CONTAINING"/>
    <property type="match status" value="1"/>
</dbReference>
<dbReference type="Pfam" id="PF07992">
    <property type="entry name" value="Pyr_redox_2"/>
    <property type="match status" value="1"/>
</dbReference>
<keyword evidence="6" id="KW-1185">Reference proteome</keyword>
<keyword evidence="3" id="KW-0274">FAD</keyword>
<gene>
    <name evidence="5" type="primary">nox2</name>
    <name evidence="5" type="ORF">EsVE80_19970</name>
</gene>
<dbReference type="Gene3D" id="3.50.50.60">
    <property type="entry name" value="FAD/NAD(P)-binding domain"/>
    <property type="match status" value="2"/>
</dbReference>
<dbReference type="PANTHER" id="PTHR43429:SF3">
    <property type="entry name" value="NITRITE REDUCTASE [NAD(P)H]"/>
    <property type="match status" value="1"/>
</dbReference>
<reference evidence="5 6" key="1">
    <citation type="submission" date="2020-02" db="EMBL/GenBank/DDBJ databases">
        <title>Characterization of vanA genotype vancomycin-resistant Enterococcus saigonensis VE80.</title>
        <authorList>
            <person name="Harada T."/>
            <person name="Motooka D."/>
            <person name="Nakamura S."/>
            <person name="Yamamoto Y."/>
            <person name="Kawahara R."/>
            <person name="Kawatsu K."/>
        </authorList>
    </citation>
    <scope>NUCLEOTIDE SEQUENCE [LARGE SCALE GENOMIC DNA]</scope>
    <source>
        <strain evidence="5 6">VE80</strain>
    </source>
</reference>
<dbReference type="PRINTS" id="PR00368">
    <property type="entry name" value="FADPNR"/>
</dbReference>
<dbReference type="EMBL" id="AP022822">
    <property type="protein sequence ID" value="BCA86474.1"/>
    <property type="molecule type" value="Genomic_DNA"/>
</dbReference>
<evidence type="ECO:0000256" key="2">
    <source>
        <dbReference type="ARBA" id="ARBA00022630"/>
    </source>
</evidence>
<evidence type="ECO:0000313" key="6">
    <source>
        <dbReference type="Proteomes" id="UP000502998"/>
    </source>
</evidence>
<sequence length="431" mass="48472">MKKTLIIGASHSGQMAARELRRLDPSRKIILIEKEKTTPFIASGINLVLSGHICDLKEAITAPADLEKIGIKTFFGYKVTKIMWEYKKVYFTNGKNFYEETYDELILATGAKQYLPKKYEGMSKVYSYKSFSESESTLAAIEKSNCIAISGVGYVGLELAESLLNVGKKVVLIGSGQHLVHEYYNEKISDFLKNKFKEKGASLYLENQIIKIEEGNKGLSLQLLQENIDCDILIIAKNSRPNSSLYWDRLILLPDKTIKVNQYLQTNYPDVYAIGDLIALPDLITKKRVRLSLVMDALQTGRIAALNIAQKKLAVPEHLDISTTKFFDYYLGSVGLTARKAEQNNLIYEQITVGDLTTTKATVYIDSQQRLIGAQLIGKQPIQSFLDLIAVLIRSNWTMEDIYCNSSAFFPTYTSFTPLLNEAAGIYLNEK</sequence>
<feature type="domain" description="FAD/NAD(P)-binding" evidence="4">
    <location>
        <begin position="3"/>
        <end position="299"/>
    </location>
</feature>
<dbReference type="InterPro" id="IPR036188">
    <property type="entry name" value="FAD/NAD-bd_sf"/>
</dbReference>
<evidence type="ECO:0000313" key="5">
    <source>
        <dbReference type="EMBL" id="BCA86474.1"/>
    </source>
</evidence>
<comment type="cofactor">
    <cofactor evidence="1">
        <name>FAD</name>
        <dbReference type="ChEBI" id="CHEBI:57692"/>
    </cofactor>
</comment>
<dbReference type="PRINTS" id="PR00411">
    <property type="entry name" value="PNDRDTASEI"/>
</dbReference>
<dbReference type="Proteomes" id="UP000502998">
    <property type="component" value="Chromosome"/>
</dbReference>
<dbReference type="InterPro" id="IPR050260">
    <property type="entry name" value="FAD-bd_OxRdtase"/>
</dbReference>
<evidence type="ECO:0000256" key="1">
    <source>
        <dbReference type="ARBA" id="ARBA00001974"/>
    </source>
</evidence>
<dbReference type="SUPFAM" id="SSF55424">
    <property type="entry name" value="FAD/NAD-linked reductases, dimerisation (C-terminal) domain"/>
    <property type="match status" value="1"/>
</dbReference>
<proteinExistence type="predicted"/>
<dbReference type="KEGG" id="esg:EsVE80_19970"/>
<dbReference type="AlphaFoldDB" id="A0A679IR02"/>
<keyword evidence="2" id="KW-0285">Flavoprotein</keyword>
<dbReference type="GO" id="GO:0016491">
    <property type="term" value="F:oxidoreductase activity"/>
    <property type="evidence" value="ECO:0007669"/>
    <property type="project" value="InterPro"/>
</dbReference>
<name>A0A679IR02_9ENTE</name>
<evidence type="ECO:0000259" key="4">
    <source>
        <dbReference type="Pfam" id="PF07992"/>
    </source>
</evidence>
<dbReference type="InterPro" id="IPR023753">
    <property type="entry name" value="FAD/NAD-binding_dom"/>
</dbReference>
<dbReference type="Gene3D" id="3.30.390.30">
    <property type="match status" value="1"/>
</dbReference>
<accession>A0A679IR02</accession>